<sequence>MDSRNSNPPCMRVLTRPPTPTPTPTPAPGPTSASSSSPDPQPSSQSHPRSLEGVVVVGFLSRSPDHSTHLINRILDSNAFGSGHLDKTLFVDKEEIKDWFKKRKISYYHEEEKGLLFLQFCSIRCPIIHGFSNSGLEELEFEELQGLLFMFSEGSRFDTHVLQKFRVLQASKHALTPYVRSRTIPPLSSRPHSSLSSSRLASSTGSSPVRSGSFTGRNSSAVSIMSGLGSYVSLFPGYCTPVMLFVFVDDFLDVLNSSSSVEESTDSSSFNQSSGLSSVARSNAPAKGSGSVVVLARPVSKSEGGFRKKLQSSLEAQIRFLIKKCRTLSGSESGHTGSRSGAVSSSAPLFSLDASRSVVLLDRSANLRGESLEFATDLVEDILNGKATSDSLLLERHSQNANKEDILSIKEFIYRQSDILRGKGGLVTGTNSGSAAGVGMVAVAAAAAAASASAGSGKTLTAPELPSLEIWLSSSQLILNGILSAKRSCIDETEVVKRKPRQRNIGSAQVEGTSRVMDPLDVAVYLLENSRGLNTKFSTSWCEKALPTAKNEYLKDLPACYATAQHEAHLEKALRAFMSMVRGPAVQLFAKKLEDECTSIWKSGRQLCDAVSLTGKPCMHQRHNVDTGEPHNDAAAKPHSSGYFYLHACACGRSRQLLSDPFDFESANVSSNCFTDCDKLLPAIQLPEGSNIGPIQSSSWSLIRVAGTRYYEPSKGLLQSGFSSTHKFLSKWTIFLEKPTNLNGLPASNLLQGSVIRSSSDPQGEFNGDIDRKKTVFYSADMETGVENQRKLSVNSKLDDKKISFGRNIPNFTMRKPFSEVVAGSSATDSGFPPLQQRKQHPSISEKGSRKNWARDRSVDQVHPKVVQGSHKSEDMSPVQETLNGMASNGGLDGDPFLRIGSNVVPVNINGGEVVKSSKHSIVYVGFEHECPHGHRFLLSLDHLNELGPLYSLPEESRVPSVETSDNSLLDPSNLGRNSGTGKGHRRSKDMAVATANKLRNADKSKEMRANWNPSINGLVKFSGSGKEQKQTSLNAATRPNFMKCLEADFLSISLDDGGSAFSILNRNLPIYMNCPYCQLSKNKKDPPKVKFAGTLSQLQRIFLVTPPFPVVLASCPVIQFAVGQPLSLEYIHQHCIHMIVEVHPVTFMNWSSPELSWNIIVASCLPPSVSDREQKLQFSLGCQVVLPPESFLTLKLPFVYGVQLVDGNPVPLNAFECQPEMTAWIMRGTALQVVSKASKLREGHQK</sequence>
<organism evidence="5 6">
    <name type="scientific">Populus tomentosa</name>
    <name type="common">Chinese white poplar</name>
    <dbReference type="NCBI Taxonomy" id="118781"/>
    <lineage>
        <taxon>Eukaryota</taxon>
        <taxon>Viridiplantae</taxon>
        <taxon>Streptophyta</taxon>
        <taxon>Embryophyta</taxon>
        <taxon>Tracheophyta</taxon>
        <taxon>Spermatophyta</taxon>
        <taxon>Magnoliopsida</taxon>
        <taxon>eudicotyledons</taxon>
        <taxon>Gunneridae</taxon>
        <taxon>Pentapetalae</taxon>
        <taxon>rosids</taxon>
        <taxon>fabids</taxon>
        <taxon>Malpighiales</taxon>
        <taxon>Salicaceae</taxon>
        <taxon>Saliceae</taxon>
        <taxon>Populus</taxon>
    </lineage>
</organism>
<dbReference type="Pfam" id="PF10220">
    <property type="entry name" value="Smg8_Smg9"/>
    <property type="match status" value="1"/>
</dbReference>
<feature type="region of interest" description="Disordered" evidence="4">
    <location>
        <begin position="824"/>
        <end position="876"/>
    </location>
</feature>
<feature type="compositionally biased region" description="Low complexity" evidence="4">
    <location>
        <begin position="30"/>
        <end position="48"/>
    </location>
</feature>
<feature type="compositionally biased region" description="Polar residues" evidence="4">
    <location>
        <begin position="962"/>
        <end position="980"/>
    </location>
</feature>
<dbReference type="PANTHER" id="PTHR13091:SF0">
    <property type="entry name" value="NONSENSE-MEDIATED MRNA DECAY FACTOR SMG8"/>
    <property type="match status" value="1"/>
</dbReference>
<dbReference type="AlphaFoldDB" id="A0A8X8CPU5"/>
<proteinExistence type="inferred from homology"/>
<name>A0A8X8CPU5_POPTO</name>
<feature type="region of interest" description="Disordered" evidence="4">
    <location>
        <begin position="955"/>
        <end position="991"/>
    </location>
</feature>
<feature type="region of interest" description="Disordered" evidence="4">
    <location>
        <begin position="182"/>
        <end position="214"/>
    </location>
</feature>
<evidence type="ECO:0000313" key="5">
    <source>
        <dbReference type="EMBL" id="KAG6761979.1"/>
    </source>
</evidence>
<comment type="similarity">
    <text evidence="1">Belongs to the SMG8 family.</text>
</comment>
<evidence type="ECO:0000256" key="2">
    <source>
        <dbReference type="ARBA" id="ARBA00023161"/>
    </source>
</evidence>
<dbReference type="EMBL" id="JAAWWB010000017">
    <property type="protein sequence ID" value="KAG6761979.1"/>
    <property type="molecule type" value="Genomic_DNA"/>
</dbReference>
<protein>
    <recommendedName>
        <fullName evidence="3">Nonsense-mediated mRNA decay factor SMG8</fullName>
    </recommendedName>
</protein>
<feature type="compositionally biased region" description="Pro residues" evidence="4">
    <location>
        <begin position="17"/>
        <end position="29"/>
    </location>
</feature>
<accession>A0A8X8CPU5</accession>
<dbReference type="Proteomes" id="UP000886885">
    <property type="component" value="Chromosome 9A"/>
</dbReference>
<dbReference type="InterPro" id="IPR019354">
    <property type="entry name" value="SMG8-like"/>
</dbReference>
<feature type="region of interest" description="Disordered" evidence="4">
    <location>
        <begin position="1"/>
        <end position="49"/>
    </location>
</feature>
<dbReference type="GO" id="GO:0000184">
    <property type="term" value="P:nuclear-transcribed mRNA catabolic process, nonsense-mediated decay"/>
    <property type="evidence" value="ECO:0007669"/>
    <property type="project" value="UniProtKB-KW"/>
</dbReference>
<feature type="compositionally biased region" description="Basic and acidic residues" evidence="4">
    <location>
        <begin position="847"/>
        <end position="863"/>
    </location>
</feature>
<dbReference type="OrthoDB" id="63589at2759"/>
<evidence type="ECO:0000313" key="6">
    <source>
        <dbReference type="Proteomes" id="UP000886885"/>
    </source>
</evidence>
<feature type="compositionally biased region" description="Low complexity" evidence="4">
    <location>
        <begin position="185"/>
        <end position="213"/>
    </location>
</feature>
<dbReference type="PANTHER" id="PTHR13091">
    <property type="entry name" value="AMPLIFIED IN BREAST CANCER 2-RELATED"/>
    <property type="match status" value="1"/>
</dbReference>
<reference evidence="5" key="1">
    <citation type="journal article" date="2020" name="bioRxiv">
        <title>Hybrid origin of Populus tomentosa Carr. identified through genome sequencing and phylogenomic analysis.</title>
        <authorList>
            <person name="An X."/>
            <person name="Gao K."/>
            <person name="Chen Z."/>
            <person name="Li J."/>
            <person name="Yang X."/>
            <person name="Yang X."/>
            <person name="Zhou J."/>
            <person name="Guo T."/>
            <person name="Zhao T."/>
            <person name="Huang S."/>
            <person name="Miao D."/>
            <person name="Khan W.U."/>
            <person name="Rao P."/>
            <person name="Ye M."/>
            <person name="Lei B."/>
            <person name="Liao W."/>
            <person name="Wang J."/>
            <person name="Ji L."/>
            <person name="Li Y."/>
            <person name="Guo B."/>
            <person name="Mustafa N.S."/>
            <person name="Li S."/>
            <person name="Yun Q."/>
            <person name="Keller S.R."/>
            <person name="Mao J."/>
            <person name="Zhang R."/>
            <person name="Strauss S.H."/>
        </authorList>
    </citation>
    <scope>NUCLEOTIDE SEQUENCE</scope>
    <source>
        <strain evidence="5">GM15</strain>
        <tissue evidence="5">Leaf</tissue>
    </source>
</reference>
<evidence type="ECO:0000256" key="3">
    <source>
        <dbReference type="ARBA" id="ARBA00029509"/>
    </source>
</evidence>
<evidence type="ECO:0000256" key="1">
    <source>
        <dbReference type="ARBA" id="ARBA00006443"/>
    </source>
</evidence>
<keyword evidence="6" id="KW-1185">Reference proteome</keyword>
<comment type="caution">
    <text evidence="5">The sequence shown here is derived from an EMBL/GenBank/DDBJ whole genome shotgun (WGS) entry which is preliminary data.</text>
</comment>
<gene>
    <name evidence="5" type="ORF">POTOM_032459</name>
</gene>
<evidence type="ECO:0000256" key="4">
    <source>
        <dbReference type="SAM" id="MobiDB-lite"/>
    </source>
</evidence>
<keyword evidence="2" id="KW-0866">Nonsense-mediated mRNA decay</keyword>